<sequence length="437" mass="45789">MSGTAGENGETPLTAGERAELERLRTLRQHRERRGIPWRSIGAGFLLVLGCLLAPISLLTVWVHNQVANTDRFVATASPLIQDPAVQTVITDRVANTIFSYVDVQAIATDAVHALGERGVPPNVTDRLQGLTGPLTNAVQNYVHGAVAQIVASPAVAQVWNQALRTTSEQMNQVLSGNSQSVVVSNGEVRLDLGPFITAAKQQLVAAGFGVAARVPDVHPTVPLTNATTLERGKGIYSLLGSVATWLPWVTLVFLAAGVYLARNHRHALVGAGLGVAGGMLVIAAALLIVRGILIGSVPANAAPATGSAYDILVRFLRDGLRTVLAVGLVLALAAFLSGPSVTAVSIRKGVANGIGWLRRGGARAGLRTGPVGPWVHRFRNALRIGLVAIAVLVFVLISQPSALTVLIIALVLLVCLGIVQFLDQPREDHPTSASAS</sequence>
<dbReference type="Proteomes" id="UP000285112">
    <property type="component" value="Unassembled WGS sequence"/>
</dbReference>
<keyword evidence="3" id="KW-1185">Reference proteome</keyword>
<feature type="transmembrane region" description="Helical" evidence="1">
    <location>
        <begin position="404"/>
        <end position="423"/>
    </location>
</feature>
<evidence type="ECO:0008006" key="4">
    <source>
        <dbReference type="Google" id="ProtNLM"/>
    </source>
</evidence>
<feature type="transmembrane region" description="Helical" evidence="1">
    <location>
        <begin position="320"/>
        <end position="339"/>
    </location>
</feature>
<keyword evidence="1" id="KW-0472">Membrane</keyword>
<evidence type="ECO:0000256" key="1">
    <source>
        <dbReference type="SAM" id="Phobius"/>
    </source>
</evidence>
<feature type="transmembrane region" description="Helical" evidence="1">
    <location>
        <begin position="381"/>
        <end position="398"/>
    </location>
</feature>
<name>A0A419IBI2_9PSEU</name>
<protein>
    <recommendedName>
        <fullName evidence="4">Integral membrane protein</fullName>
    </recommendedName>
</protein>
<dbReference type="RefSeq" id="WP_120021372.1">
    <property type="nucleotide sequence ID" value="NZ_QZFV01000010.1"/>
</dbReference>
<gene>
    <name evidence="2" type="ORF">D5S19_00610</name>
</gene>
<accession>A0A419IBI2</accession>
<proteinExistence type="predicted"/>
<comment type="caution">
    <text evidence="2">The sequence shown here is derived from an EMBL/GenBank/DDBJ whole genome shotgun (WGS) entry which is preliminary data.</text>
</comment>
<organism evidence="2 3">
    <name type="scientific">Amycolatopsis panacis</name>
    <dbReference type="NCBI Taxonomy" id="2340917"/>
    <lineage>
        <taxon>Bacteria</taxon>
        <taxon>Bacillati</taxon>
        <taxon>Actinomycetota</taxon>
        <taxon>Actinomycetes</taxon>
        <taxon>Pseudonocardiales</taxon>
        <taxon>Pseudonocardiaceae</taxon>
        <taxon>Amycolatopsis</taxon>
    </lineage>
</organism>
<keyword evidence="1" id="KW-0812">Transmembrane</keyword>
<keyword evidence="1" id="KW-1133">Transmembrane helix</keyword>
<evidence type="ECO:0000313" key="2">
    <source>
        <dbReference type="EMBL" id="RJQ92310.1"/>
    </source>
</evidence>
<feature type="transmembrane region" description="Helical" evidence="1">
    <location>
        <begin position="236"/>
        <end position="262"/>
    </location>
</feature>
<dbReference type="AlphaFoldDB" id="A0A419IBI2"/>
<reference evidence="2 3" key="1">
    <citation type="submission" date="2018-09" db="EMBL/GenBank/DDBJ databases">
        <title>YIM PH 21725 draft genome.</title>
        <authorList>
            <person name="Miao C."/>
        </authorList>
    </citation>
    <scope>NUCLEOTIDE SEQUENCE [LARGE SCALE GENOMIC DNA]</scope>
    <source>
        <strain evidence="3">YIM PH21725</strain>
    </source>
</reference>
<dbReference type="EMBL" id="QZFV01000010">
    <property type="protein sequence ID" value="RJQ92310.1"/>
    <property type="molecule type" value="Genomic_DNA"/>
</dbReference>
<dbReference type="OrthoDB" id="4350291at2"/>
<feature type="transmembrane region" description="Helical" evidence="1">
    <location>
        <begin position="274"/>
        <end position="300"/>
    </location>
</feature>
<evidence type="ECO:0000313" key="3">
    <source>
        <dbReference type="Proteomes" id="UP000285112"/>
    </source>
</evidence>
<feature type="transmembrane region" description="Helical" evidence="1">
    <location>
        <begin position="41"/>
        <end position="63"/>
    </location>
</feature>